<evidence type="ECO:0000313" key="6">
    <source>
        <dbReference type="EMBL" id="CAF0952999.1"/>
    </source>
</evidence>
<dbReference type="PANTHER" id="PTHR14369:SF0">
    <property type="entry name" value="SURFEIT LOCUS PROTEIN 6"/>
    <property type="match status" value="1"/>
</dbReference>
<dbReference type="GO" id="GO:0042273">
    <property type="term" value="P:ribosomal large subunit biogenesis"/>
    <property type="evidence" value="ECO:0007669"/>
    <property type="project" value="TreeGrafter"/>
</dbReference>
<dbReference type="GO" id="GO:0003723">
    <property type="term" value="F:RNA binding"/>
    <property type="evidence" value="ECO:0007669"/>
    <property type="project" value="TreeGrafter"/>
</dbReference>
<dbReference type="AlphaFoldDB" id="A0A814DDT0"/>
<accession>A0A814DDT0</accession>
<feature type="compositionally biased region" description="Polar residues" evidence="4">
    <location>
        <begin position="142"/>
        <end position="158"/>
    </location>
</feature>
<dbReference type="Proteomes" id="UP000663879">
    <property type="component" value="Unassembled WGS sequence"/>
</dbReference>
<dbReference type="OrthoDB" id="444809at2759"/>
<comment type="similarity">
    <text evidence="2">Belongs to the SURF6 family.</text>
</comment>
<organism evidence="6 7">
    <name type="scientific">Brachionus calyciflorus</name>
    <dbReference type="NCBI Taxonomy" id="104777"/>
    <lineage>
        <taxon>Eukaryota</taxon>
        <taxon>Metazoa</taxon>
        <taxon>Spiralia</taxon>
        <taxon>Gnathifera</taxon>
        <taxon>Rotifera</taxon>
        <taxon>Eurotatoria</taxon>
        <taxon>Monogononta</taxon>
        <taxon>Pseudotrocha</taxon>
        <taxon>Ploima</taxon>
        <taxon>Brachionidae</taxon>
        <taxon>Brachionus</taxon>
    </lineage>
</organism>
<evidence type="ECO:0000259" key="5">
    <source>
        <dbReference type="Pfam" id="PF04935"/>
    </source>
</evidence>
<evidence type="ECO:0000256" key="1">
    <source>
        <dbReference type="ARBA" id="ARBA00004123"/>
    </source>
</evidence>
<reference evidence="6" key="1">
    <citation type="submission" date="2021-02" db="EMBL/GenBank/DDBJ databases">
        <authorList>
            <person name="Nowell W R."/>
        </authorList>
    </citation>
    <scope>NUCLEOTIDE SEQUENCE</scope>
    <source>
        <strain evidence="6">Ploen Becks lab</strain>
    </source>
</reference>
<comment type="caution">
    <text evidence="6">The sequence shown here is derived from an EMBL/GenBank/DDBJ whole genome shotgun (WGS) entry which is preliminary data.</text>
</comment>
<keyword evidence="7" id="KW-1185">Reference proteome</keyword>
<protein>
    <recommendedName>
        <fullName evidence="5">Ribosomal RNA-processing protein 14/surfeit locus protein 6 C-terminal domain-containing protein</fullName>
    </recommendedName>
</protein>
<feature type="compositionally biased region" description="Basic residues" evidence="4">
    <location>
        <begin position="386"/>
        <end position="402"/>
    </location>
</feature>
<feature type="compositionally biased region" description="Basic and acidic residues" evidence="4">
    <location>
        <begin position="344"/>
        <end position="370"/>
    </location>
</feature>
<feature type="region of interest" description="Disordered" evidence="4">
    <location>
        <begin position="142"/>
        <end position="244"/>
    </location>
</feature>
<proteinExistence type="inferred from homology"/>
<dbReference type="GO" id="GO:0003677">
    <property type="term" value="F:DNA binding"/>
    <property type="evidence" value="ECO:0007669"/>
    <property type="project" value="TreeGrafter"/>
</dbReference>
<dbReference type="Pfam" id="PF04935">
    <property type="entry name" value="SURF6"/>
    <property type="match status" value="1"/>
</dbReference>
<keyword evidence="3" id="KW-0539">Nucleus</keyword>
<comment type="subcellular location">
    <subcellularLocation>
        <location evidence="1">Nucleus</location>
    </subcellularLocation>
</comment>
<sequence length="402" mass="47245">MKEESSDVKPQKNNQNQLRDRCKANETFFSSFIDLIPSTVYLNTDDRRNWIHIVSNESRKKKSNMTNGKNGVHHSDDSEVDDEDVEMEEEENLDVDFRLNKFDPKYFKTVTQILNDFEVYHQKNKKKIQQQINLNKAKMIKASQNGQNKSTAIKVQNKSQHKSLSKNQNSEKSEDTNEESEEVQNGEKTKSSESSKKAQKRASKFKEEKRAAIKRQRLRYDSQSETQIVDIDHSEANSTEKRKPILNKNGEVVYSKFDFTADKTLKTKKKDEKLTPVNAKPKDYKKLLKKLQEKKEKVEELKKSEPEKAQELELKSKWRTALDKASGIKVKDDVNLLKKTVKRMEKKKEKAKKNWDERKKAVDERKNKAQEKRRKNLDKRKEKNKEKKIKLLKKKGRILPGF</sequence>
<dbReference type="InterPro" id="IPR007019">
    <property type="entry name" value="SURF6"/>
</dbReference>
<feature type="compositionally biased region" description="Acidic residues" evidence="4">
    <location>
        <begin position="78"/>
        <end position="89"/>
    </location>
</feature>
<feature type="domain" description="Ribosomal RNA-processing protein 14/surfeit locus protein 6 C-terminal" evidence="5">
    <location>
        <begin position="186"/>
        <end position="389"/>
    </location>
</feature>
<evidence type="ECO:0000256" key="3">
    <source>
        <dbReference type="ARBA" id="ARBA00023242"/>
    </source>
</evidence>
<feature type="region of interest" description="Disordered" evidence="4">
    <location>
        <begin position="344"/>
        <end position="402"/>
    </location>
</feature>
<dbReference type="GO" id="GO:0005730">
    <property type="term" value="C:nucleolus"/>
    <property type="evidence" value="ECO:0007669"/>
    <property type="project" value="TreeGrafter"/>
</dbReference>
<feature type="compositionally biased region" description="Basic and acidic residues" evidence="4">
    <location>
        <begin position="230"/>
        <end position="243"/>
    </location>
</feature>
<dbReference type="GO" id="GO:0042274">
    <property type="term" value="P:ribosomal small subunit biogenesis"/>
    <property type="evidence" value="ECO:0007669"/>
    <property type="project" value="TreeGrafter"/>
</dbReference>
<feature type="region of interest" description="Disordered" evidence="4">
    <location>
        <begin position="59"/>
        <end position="89"/>
    </location>
</feature>
<feature type="compositionally biased region" description="Basic and acidic residues" evidence="4">
    <location>
        <begin position="185"/>
        <end position="196"/>
    </location>
</feature>
<dbReference type="PANTHER" id="PTHR14369">
    <property type="entry name" value="SURFEIT LOCUS PROTEIN 6"/>
    <property type="match status" value="1"/>
</dbReference>
<name>A0A814DDT0_9BILA</name>
<dbReference type="InterPro" id="IPR029190">
    <property type="entry name" value="Rrp14/SURF6_C"/>
</dbReference>
<gene>
    <name evidence="6" type="ORF">OXX778_LOCUS14046</name>
</gene>
<dbReference type="EMBL" id="CAJNOC010002814">
    <property type="protein sequence ID" value="CAF0952999.1"/>
    <property type="molecule type" value="Genomic_DNA"/>
</dbReference>
<evidence type="ECO:0000256" key="2">
    <source>
        <dbReference type="ARBA" id="ARBA00005904"/>
    </source>
</evidence>
<evidence type="ECO:0000256" key="4">
    <source>
        <dbReference type="SAM" id="MobiDB-lite"/>
    </source>
</evidence>
<evidence type="ECO:0000313" key="7">
    <source>
        <dbReference type="Proteomes" id="UP000663879"/>
    </source>
</evidence>